<dbReference type="EMBL" id="CAEZVB010000045">
    <property type="protein sequence ID" value="CAB4623367.1"/>
    <property type="molecule type" value="Genomic_DNA"/>
</dbReference>
<dbReference type="Gene3D" id="3.40.50.10420">
    <property type="entry name" value="NagB/RpiA/CoA transferase-like"/>
    <property type="match status" value="1"/>
</dbReference>
<dbReference type="PANTHER" id="PTHR23407">
    <property type="entry name" value="ATPASE INHIBITOR/5-FORMYLTETRAHYDROFOLATE CYCLO-LIGASE"/>
    <property type="match status" value="1"/>
</dbReference>
<reference evidence="6" key="1">
    <citation type="submission" date="2020-05" db="EMBL/GenBank/DDBJ databases">
        <authorList>
            <person name="Chiriac C."/>
            <person name="Salcher M."/>
            <person name="Ghai R."/>
            <person name="Kavagutti S V."/>
        </authorList>
    </citation>
    <scope>NUCLEOTIDE SEQUENCE</scope>
</reference>
<evidence type="ECO:0000256" key="1">
    <source>
        <dbReference type="ARBA" id="ARBA00010638"/>
    </source>
</evidence>
<keyword evidence="2" id="KW-0547">Nucleotide-binding</keyword>
<organism evidence="6">
    <name type="scientific">freshwater metagenome</name>
    <dbReference type="NCBI Taxonomy" id="449393"/>
    <lineage>
        <taxon>unclassified sequences</taxon>
        <taxon>metagenomes</taxon>
        <taxon>ecological metagenomes</taxon>
    </lineage>
</organism>
<dbReference type="InterPro" id="IPR024185">
    <property type="entry name" value="FTHF_cligase-like_sf"/>
</dbReference>
<protein>
    <submittedName>
        <fullName evidence="6">Unannotated protein</fullName>
    </submittedName>
</protein>
<gene>
    <name evidence="4" type="ORF">UFOPK1908_00994</name>
    <name evidence="5" type="ORF">UFOPK2282_01127</name>
    <name evidence="6" type="ORF">UFOPK3576_01643</name>
</gene>
<evidence type="ECO:0000256" key="2">
    <source>
        <dbReference type="ARBA" id="ARBA00022741"/>
    </source>
</evidence>
<comment type="similarity">
    <text evidence="1">Belongs to the 5-formyltetrahydrofolate cyclo-ligase family.</text>
</comment>
<name>A0A6J7HQ30_9ZZZZ</name>
<accession>A0A6J7HQ30</accession>
<dbReference type="PANTHER" id="PTHR23407:SF1">
    <property type="entry name" value="5-FORMYLTETRAHYDROFOLATE CYCLO-LIGASE"/>
    <property type="match status" value="1"/>
</dbReference>
<evidence type="ECO:0000256" key="3">
    <source>
        <dbReference type="ARBA" id="ARBA00022840"/>
    </source>
</evidence>
<dbReference type="GO" id="GO:0009396">
    <property type="term" value="P:folic acid-containing compound biosynthetic process"/>
    <property type="evidence" value="ECO:0007669"/>
    <property type="project" value="TreeGrafter"/>
</dbReference>
<dbReference type="EMBL" id="CAFBMO010000114">
    <property type="protein sequence ID" value="CAB4920456.1"/>
    <property type="molecule type" value="Genomic_DNA"/>
</dbReference>
<evidence type="ECO:0000313" key="5">
    <source>
        <dbReference type="EMBL" id="CAB4671938.1"/>
    </source>
</evidence>
<evidence type="ECO:0000313" key="4">
    <source>
        <dbReference type="EMBL" id="CAB4623367.1"/>
    </source>
</evidence>
<dbReference type="GO" id="GO:0005524">
    <property type="term" value="F:ATP binding"/>
    <property type="evidence" value="ECO:0007669"/>
    <property type="project" value="UniProtKB-KW"/>
</dbReference>
<dbReference type="SUPFAM" id="SSF100950">
    <property type="entry name" value="NagB/RpiA/CoA transferase-like"/>
    <property type="match status" value="1"/>
</dbReference>
<dbReference type="AlphaFoldDB" id="A0A6J7HQ30"/>
<keyword evidence="3" id="KW-0067">ATP-binding</keyword>
<dbReference type="NCBIfam" id="TIGR02727">
    <property type="entry name" value="MTHFS_bact"/>
    <property type="match status" value="1"/>
</dbReference>
<dbReference type="InterPro" id="IPR002698">
    <property type="entry name" value="FTHF_cligase"/>
</dbReference>
<dbReference type="InterPro" id="IPR037171">
    <property type="entry name" value="NagB/RpiA_transferase-like"/>
</dbReference>
<sequence length="204" mass="22638">MRHDGYVAINSSETSEQKALIRRRIRTARAVQAPFVRAESGRTFAHGILEVINPLRPTCIAAYFSTASEPSTDELLHELWSRDIQVLTPRVDGDDLIWVETERETPTQIGAFGIREAQGTAMVDLGEAQVIVLPALAIDPMGHRLGQGGGYYDRALAKFSLPPLLIAMVHNDEDLQDIPVESHDARVDVVVTDARVRYITPKQK</sequence>
<dbReference type="GO" id="GO:0035999">
    <property type="term" value="P:tetrahydrofolate interconversion"/>
    <property type="evidence" value="ECO:0007669"/>
    <property type="project" value="TreeGrafter"/>
</dbReference>
<proteinExistence type="inferred from homology"/>
<dbReference type="EMBL" id="CAEZWR010000141">
    <property type="protein sequence ID" value="CAB4671938.1"/>
    <property type="molecule type" value="Genomic_DNA"/>
</dbReference>
<dbReference type="GO" id="GO:0030272">
    <property type="term" value="F:5-formyltetrahydrofolate cyclo-ligase activity"/>
    <property type="evidence" value="ECO:0007669"/>
    <property type="project" value="TreeGrafter"/>
</dbReference>
<evidence type="ECO:0000313" key="6">
    <source>
        <dbReference type="EMBL" id="CAB4920456.1"/>
    </source>
</evidence>
<dbReference type="PIRSF" id="PIRSF006806">
    <property type="entry name" value="FTHF_cligase"/>
    <property type="match status" value="1"/>
</dbReference>
<dbReference type="Pfam" id="PF01812">
    <property type="entry name" value="5-FTHF_cyc-lig"/>
    <property type="match status" value="1"/>
</dbReference>